<reference evidence="3" key="1">
    <citation type="journal article" date="2014" name="Proc. Natl. Acad. Sci. U.S.A.">
        <title>Extensive sampling of basidiomycete genomes demonstrates inadequacy of the white-rot/brown-rot paradigm for wood decay fungi.</title>
        <authorList>
            <person name="Riley R."/>
            <person name="Salamov A.A."/>
            <person name="Brown D.W."/>
            <person name="Nagy L.G."/>
            <person name="Floudas D."/>
            <person name="Held B.W."/>
            <person name="Levasseur A."/>
            <person name="Lombard V."/>
            <person name="Morin E."/>
            <person name="Otillar R."/>
            <person name="Lindquist E.A."/>
            <person name="Sun H."/>
            <person name="LaButti K.M."/>
            <person name="Schmutz J."/>
            <person name="Jabbour D."/>
            <person name="Luo H."/>
            <person name="Baker S.E."/>
            <person name="Pisabarro A.G."/>
            <person name="Walton J.D."/>
            <person name="Blanchette R.A."/>
            <person name="Henrissat B."/>
            <person name="Martin F."/>
            <person name="Cullen D."/>
            <person name="Hibbett D.S."/>
            <person name="Grigoriev I.V."/>
        </authorList>
    </citation>
    <scope>NUCLEOTIDE SEQUENCE [LARGE SCALE GENOMIC DNA]</scope>
    <source>
        <strain evidence="3">FD-172 SS1</strain>
    </source>
</reference>
<evidence type="ECO:0000313" key="2">
    <source>
        <dbReference type="EMBL" id="KDQ11077.1"/>
    </source>
</evidence>
<sequence>MSAYFHVPPAAPPASPPLVARGDGEPRRTRLPSLPASLVPSPPASPAPAHASILIFPVPSSAPPSPAPSTPPSHASLPVSSPLSLPISLVSSRHHPHSRGHHHPSLADDPEWISLARDQAVQRTRMAFEPWMETEPSSPGVDLWSWSGGDSRASANPSASMTPASRSSLVLHDETPSEQWEGDTQYEDALSQLQFSTISASTTHPSESQFIFDSLLFPTFNSPTPNPKTRSLLPPRKNKHSISRSNLFSGLSSPSTRTRSSCSNVRPSDGLRTPISSLSSFQNPDAMQTPPLHWINMLRAQKNARSRAGILPGYCPEDSMLLMPAPVLASAPAQIPTPTIAIRSGKASPPAPRWKTLIPSS</sequence>
<evidence type="ECO:0000256" key="1">
    <source>
        <dbReference type="SAM" id="MobiDB-lite"/>
    </source>
</evidence>
<feature type="region of interest" description="Disordered" evidence="1">
    <location>
        <begin position="132"/>
        <end position="183"/>
    </location>
</feature>
<feature type="compositionally biased region" description="Polar residues" evidence="1">
    <location>
        <begin position="153"/>
        <end position="168"/>
    </location>
</feature>
<dbReference type="AlphaFoldDB" id="A0A067MGR0"/>
<dbReference type="EMBL" id="KL198061">
    <property type="protein sequence ID" value="KDQ11077.1"/>
    <property type="molecule type" value="Genomic_DNA"/>
</dbReference>
<dbReference type="InParanoid" id="A0A067MGR0"/>
<evidence type="ECO:0000313" key="3">
    <source>
        <dbReference type="Proteomes" id="UP000027195"/>
    </source>
</evidence>
<keyword evidence="3" id="KW-1185">Reference proteome</keyword>
<organism evidence="2 3">
    <name type="scientific">Botryobasidium botryosum (strain FD-172 SS1)</name>
    <dbReference type="NCBI Taxonomy" id="930990"/>
    <lineage>
        <taxon>Eukaryota</taxon>
        <taxon>Fungi</taxon>
        <taxon>Dikarya</taxon>
        <taxon>Basidiomycota</taxon>
        <taxon>Agaricomycotina</taxon>
        <taxon>Agaricomycetes</taxon>
        <taxon>Cantharellales</taxon>
        <taxon>Botryobasidiaceae</taxon>
        <taxon>Botryobasidium</taxon>
    </lineage>
</organism>
<feature type="region of interest" description="Disordered" evidence="1">
    <location>
        <begin position="1"/>
        <end position="49"/>
    </location>
</feature>
<gene>
    <name evidence="2" type="ORF">BOTBODRAFT_177559</name>
</gene>
<feature type="compositionally biased region" description="Polar residues" evidence="1">
    <location>
        <begin position="274"/>
        <end position="284"/>
    </location>
</feature>
<proteinExistence type="predicted"/>
<feature type="region of interest" description="Disordered" evidence="1">
    <location>
        <begin position="91"/>
        <end position="110"/>
    </location>
</feature>
<feature type="compositionally biased region" description="Basic residues" evidence="1">
    <location>
        <begin position="92"/>
        <end position="104"/>
    </location>
</feature>
<feature type="region of interest" description="Disordered" evidence="1">
    <location>
        <begin position="61"/>
        <end position="82"/>
    </location>
</feature>
<feature type="region of interest" description="Disordered" evidence="1">
    <location>
        <begin position="341"/>
        <end position="361"/>
    </location>
</feature>
<accession>A0A067MGR0</accession>
<dbReference type="HOGENOM" id="CLU_767245_0_0_1"/>
<feature type="compositionally biased region" description="Low complexity" evidence="1">
    <location>
        <begin position="72"/>
        <end position="82"/>
    </location>
</feature>
<feature type="compositionally biased region" description="Pro residues" evidence="1">
    <location>
        <begin position="61"/>
        <end position="71"/>
    </location>
</feature>
<protein>
    <submittedName>
        <fullName evidence="2">Uncharacterized protein</fullName>
    </submittedName>
</protein>
<feature type="region of interest" description="Disordered" evidence="1">
    <location>
        <begin position="223"/>
        <end position="284"/>
    </location>
</feature>
<dbReference type="Proteomes" id="UP000027195">
    <property type="component" value="Unassembled WGS sequence"/>
</dbReference>
<feature type="compositionally biased region" description="Low complexity" evidence="1">
    <location>
        <begin position="249"/>
        <end position="263"/>
    </location>
</feature>
<name>A0A067MGR0_BOTB1</name>